<name>A0A4Y9Z4K1_9APHY</name>
<gene>
    <name evidence="2" type="ORF">EVJ58_g622</name>
</gene>
<feature type="compositionally biased region" description="Low complexity" evidence="1">
    <location>
        <begin position="323"/>
        <end position="334"/>
    </location>
</feature>
<feature type="region of interest" description="Disordered" evidence="1">
    <location>
        <begin position="1"/>
        <end position="27"/>
    </location>
</feature>
<organism evidence="2 3">
    <name type="scientific">Rhodofomes roseus</name>
    <dbReference type="NCBI Taxonomy" id="34475"/>
    <lineage>
        <taxon>Eukaryota</taxon>
        <taxon>Fungi</taxon>
        <taxon>Dikarya</taxon>
        <taxon>Basidiomycota</taxon>
        <taxon>Agaricomycotina</taxon>
        <taxon>Agaricomycetes</taxon>
        <taxon>Polyporales</taxon>
        <taxon>Rhodofomes</taxon>
    </lineage>
</organism>
<protein>
    <submittedName>
        <fullName evidence="2">Uncharacterized protein</fullName>
    </submittedName>
</protein>
<proteinExistence type="predicted"/>
<feature type="compositionally biased region" description="Polar residues" evidence="1">
    <location>
        <begin position="359"/>
        <end position="393"/>
    </location>
</feature>
<comment type="caution">
    <text evidence="2">The sequence shown here is derived from an EMBL/GenBank/DDBJ whole genome shotgun (WGS) entry which is preliminary data.</text>
</comment>
<dbReference type="AlphaFoldDB" id="A0A4Y9Z4K1"/>
<sequence length="393" mass="43058">MTTALVHAGQKRPAPPPAPELTKTGRQRRRKVVIEEWVANGRLFVRYIDMWALPVSAAHVGLTRLASEDEQPASLFTAEQNYLYDVFQAMTRQFPKLLDELLDGNVQGIVQQTGAAEARANDTRSIKEKIMIWLAPEIARSDVTVTSAMDTSDKTKRGFYHPVTGRLLCPVQLDWNDPKVQDALRTGQAKVNGKILSTWMYATFLYDGSYNPDMPWVGFLRGKLVVQAWILFFMGPTAALKAAEGHPGPAAVGNGKRAAAQVLFGLSSATTHMKNNSTDEARECVEWWNRRIFGTRIEDTVVEDDSLAFMIAAKRKHDEKQQETATAEESNTTTIPEVPSIGSMPGAQPRVTGAGDHGASNTAQNNGVQPQPSPTLNPTFEDGSNLNGLGTPV</sequence>
<dbReference type="InterPro" id="IPR046521">
    <property type="entry name" value="DUF6698"/>
</dbReference>
<dbReference type="STRING" id="34475.A0A4Y9Z4K1"/>
<evidence type="ECO:0000256" key="1">
    <source>
        <dbReference type="SAM" id="MobiDB-lite"/>
    </source>
</evidence>
<evidence type="ECO:0000313" key="2">
    <source>
        <dbReference type="EMBL" id="TFY69040.1"/>
    </source>
</evidence>
<evidence type="ECO:0000313" key="3">
    <source>
        <dbReference type="Proteomes" id="UP000298390"/>
    </source>
</evidence>
<dbReference type="Pfam" id="PF20414">
    <property type="entry name" value="DUF6698"/>
    <property type="match status" value="1"/>
</dbReference>
<dbReference type="Proteomes" id="UP000298390">
    <property type="component" value="Unassembled WGS sequence"/>
</dbReference>
<reference evidence="2 3" key="1">
    <citation type="submission" date="2019-01" db="EMBL/GenBank/DDBJ databases">
        <title>Genome sequencing of the rare red list fungi Fomitopsis rosea.</title>
        <authorList>
            <person name="Buettner E."/>
            <person name="Kellner H."/>
        </authorList>
    </citation>
    <scope>NUCLEOTIDE SEQUENCE [LARGE SCALE GENOMIC DNA]</scope>
    <source>
        <strain evidence="2 3">DSM 105464</strain>
    </source>
</reference>
<accession>A0A4Y9Z4K1</accession>
<dbReference type="EMBL" id="SEKV01000017">
    <property type="protein sequence ID" value="TFY69040.1"/>
    <property type="molecule type" value="Genomic_DNA"/>
</dbReference>
<feature type="region of interest" description="Disordered" evidence="1">
    <location>
        <begin position="315"/>
        <end position="393"/>
    </location>
</feature>